<keyword evidence="1" id="KW-0472">Membrane</keyword>
<reference evidence="2" key="1">
    <citation type="submission" date="2019-02" db="EMBL/GenBank/DDBJ databases">
        <authorList>
            <person name="Gruber-Vodicka R. H."/>
            <person name="Seah K. B. B."/>
        </authorList>
    </citation>
    <scope>NUCLEOTIDE SEQUENCE</scope>
    <source>
        <strain evidence="2">BECK_BZ131</strain>
    </source>
</reference>
<organism evidence="2">
    <name type="scientific">Candidatus Kentrum sp. FW</name>
    <dbReference type="NCBI Taxonomy" id="2126338"/>
    <lineage>
        <taxon>Bacteria</taxon>
        <taxon>Pseudomonadati</taxon>
        <taxon>Pseudomonadota</taxon>
        <taxon>Gammaproteobacteria</taxon>
        <taxon>Candidatus Kentrum</taxon>
    </lineage>
</organism>
<name>A0A450U4P1_9GAMM</name>
<protein>
    <submittedName>
        <fullName evidence="2">Uncharacterized protein</fullName>
    </submittedName>
</protein>
<keyword evidence="1" id="KW-1133">Transmembrane helix</keyword>
<gene>
    <name evidence="2" type="ORF">BECKFW1821C_GA0114237_12232</name>
</gene>
<accession>A0A450U4P1</accession>
<proteinExistence type="predicted"/>
<evidence type="ECO:0000256" key="1">
    <source>
        <dbReference type="SAM" id="Phobius"/>
    </source>
</evidence>
<keyword evidence="1" id="KW-0812">Transmembrane</keyword>
<feature type="transmembrane region" description="Helical" evidence="1">
    <location>
        <begin position="24"/>
        <end position="42"/>
    </location>
</feature>
<sequence>MNEIQPTPGLIKALLGLTGQNISVLRLYLLYGYLSFYIYFFIDTQSISSFHHHLKYLVQNENMTFFLPRKFPKKEI</sequence>
<evidence type="ECO:0000313" key="2">
    <source>
        <dbReference type="EMBL" id="VFJ79166.1"/>
    </source>
</evidence>
<dbReference type="EMBL" id="CAADFE010000223">
    <property type="protein sequence ID" value="VFJ79166.1"/>
    <property type="molecule type" value="Genomic_DNA"/>
</dbReference>
<dbReference type="AlphaFoldDB" id="A0A450U4P1"/>